<sequence length="156" mass="17849">MDNARKVEKILEEYQLELPEEYVGFLSGFNRWVRAELDSRSDVLTRDDWAFPGVDFLAKSVDIQGVSERPWFNVLGSYLEAIKARGGQMRADSGLVLEEDDVLKMFAFAEDEGDLLCFDMANNFKVALFLHEEARVVSTEESFADILSSLDIFYQE</sequence>
<evidence type="ECO:0000313" key="1">
    <source>
        <dbReference type="EMBL" id="MBP2331759.1"/>
    </source>
</evidence>
<organism evidence="1 2">
    <name type="scientific">Corynebacterium freneyi</name>
    <dbReference type="NCBI Taxonomy" id="134034"/>
    <lineage>
        <taxon>Bacteria</taxon>
        <taxon>Bacillati</taxon>
        <taxon>Actinomycetota</taxon>
        <taxon>Actinomycetes</taxon>
        <taxon>Mycobacteriales</taxon>
        <taxon>Corynebacteriaceae</taxon>
        <taxon>Corynebacterium</taxon>
    </lineage>
</organism>
<name>A0ABS4U544_9CORY</name>
<dbReference type="Gene3D" id="3.40.1580.10">
    <property type="entry name" value="SMI1/KNR4-like"/>
    <property type="match status" value="1"/>
</dbReference>
<keyword evidence="2" id="KW-1185">Reference proteome</keyword>
<evidence type="ECO:0000313" key="2">
    <source>
        <dbReference type="Proteomes" id="UP001519305"/>
    </source>
</evidence>
<protein>
    <recommendedName>
        <fullName evidence="3">SMI1/KNR4 family protein</fullName>
    </recommendedName>
</protein>
<gene>
    <name evidence="1" type="ORF">JOF33_000458</name>
</gene>
<proteinExistence type="predicted"/>
<comment type="caution">
    <text evidence="1">The sequence shown here is derived from an EMBL/GenBank/DDBJ whole genome shotgun (WGS) entry which is preliminary data.</text>
</comment>
<dbReference type="RefSeq" id="WP_209651998.1">
    <property type="nucleotide sequence ID" value="NZ_CP047357.1"/>
</dbReference>
<dbReference type="SUPFAM" id="SSF160631">
    <property type="entry name" value="SMI1/KNR4-like"/>
    <property type="match status" value="1"/>
</dbReference>
<reference evidence="1 2" key="1">
    <citation type="submission" date="2021-03" db="EMBL/GenBank/DDBJ databases">
        <title>Sequencing the genomes of 1000 actinobacteria strains.</title>
        <authorList>
            <person name="Klenk H.-P."/>
        </authorList>
    </citation>
    <scope>NUCLEOTIDE SEQUENCE [LARGE SCALE GENOMIC DNA]</scope>
    <source>
        <strain evidence="1 2">DSM 44506</strain>
    </source>
</reference>
<dbReference type="EMBL" id="JAGINY010000001">
    <property type="protein sequence ID" value="MBP2331759.1"/>
    <property type="molecule type" value="Genomic_DNA"/>
</dbReference>
<dbReference type="InterPro" id="IPR037883">
    <property type="entry name" value="Knr4/Smi1-like_sf"/>
</dbReference>
<accession>A0ABS4U544</accession>
<dbReference type="Proteomes" id="UP001519305">
    <property type="component" value="Unassembled WGS sequence"/>
</dbReference>
<evidence type="ECO:0008006" key="3">
    <source>
        <dbReference type="Google" id="ProtNLM"/>
    </source>
</evidence>